<feature type="compositionally biased region" description="Low complexity" evidence="1">
    <location>
        <begin position="134"/>
        <end position="155"/>
    </location>
</feature>
<sequence length="324" mass="37889">MSNNPHIIRLSDAITGPDHPHDRLPRSSDSRMAIKCTMYIENMAILYILYTQSTLLHPNPTPQIQRRGRRRSKKRRMCLPPLSDSLSLPKLLNLNLDSSSSRSSSPSPPPRFHDRHHHHHSSHHHHFRRRRRSNSSCSTCSDTTSSSSTTTSISIRPPPRSYHPPQPSRKPPPPPAPRERERDTYRTSRSKVRDVEETFIPLPPARPVRIARPWPRPRLPPPPPPVVIDVREREREFCRLPDVEAEEVECVGVFEPEEERERVEEWVVMRERGGWRRPSGGGIVSRERGRWKEEVVEDEEVDEEVDRREEDSRRKVRVEYIRAR</sequence>
<feature type="compositionally biased region" description="Low complexity" evidence="1">
    <location>
        <begin position="79"/>
        <end position="105"/>
    </location>
</feature>
<reference evidence="2 3" key="1">
    <citation type="submission" date="2018-02" db="EMBL/GenBank/DDBJ databases">
        <title>The genomes of Aspergillus section Nigri reveals drivers in fungal speciation.</title>
        <authorList>
            <consortium name="DOE Joint Genome Institute"/>
            <person name="Vesth T.C."/>
            <person name="Nybo J."/>
            <person name="Theobald S."/>
            <person name="Brandl J."/>
            <person name="Frisvad J.C."/>
            <person name="Nielsen K.F."/>
            <person name="Lyhne E.K."/>
            <person name="Kogle M.E."/>
            <person name="Kuo A."/>
            <person name="Riley R."/>
            <person name="Clum A."/>
            <person name="Nolan M."/>
            <person name="Lipzen A."/>
            <person name="Salamov A."/>
            <person name="Henrissat B."/>
            <person name="Wiebenga A."/>
            <person name="De vries R.P."/>
            <person name="Grigoriev I.V."/>
            <person name="Mortensen U.H."/>
            <person name="Andersen M.R."/>
            <person name="Baker S.E."/>
        </authorList>
    </citation>
    <scope>NUCLEOTIDE SEQUENCE [LARGE SCALE GENOMIC DNA]</scope>
    <source>
        <strain evidence="2 3">CBS 112811</strain>
    </source>
</reference>
<evidence type="ECO:0000313" key="2">
    <source>
        <dbReference type="EMBL" id="RAH57575.1"/>
    </source>
</evidence>
<organism evidence="2 3">
    <name type="scientific">Aspergillus piperis CBS 112811</name>
    <dbReference type="NCBI Taxonomy" id="1448313"/>
    <lineage>
        <taxon>Eukaryota</taxon>
        <taxon>Fungi</taxon>
        <taxon>Dikarya</taxon>
        <taxon>Ascomycota</taxon>
        <taxon>Pezizomycotina</taxon>
        <taxon>Eurotiomycetes</taxon>
        <taxon>Eurotiomycetidae</taxon>
        <taxon>Eurotiales</taxon>
        <taxon>Aspergillaceae</taxon>
        <taxon>Aspergillus</taxon>
        <taxon>Aspergillus subgen. Circumdati</taxon>
    </lineage>
</organism>
<dbReference type="AlphaFoldDB" id="A0A8G1VMA3"/>
<feature type="region of interest" description="Disordered" evidence="1">
    <location>
        <begin position="1"/>
        <end position="28"/>
    </location>
</feature>
<evidence type="ECO:0000313" key="3">
    <source>
        <dbReference type="Proteomes" id="UP000249526"/>
    </source>
</evidence>
<name>A0A8G1VMA3_9EURO</name>
<dbReference type="RefSeq" id="XP_025515497.1">
    <property type="nucleotide sequence ID" value="XM_025655378.1"/>
</dbReference>
<dbReference type="GeneID" id="37158780"/>
<evidence type="ECO:0000256" key="1">
    <source>
        <dbReference type="SAM" id="MobiDB-lite"/>
    </source>
</evidence>
<feature type="compositionally biased region" description="Basic residues" evidence="1">
    <location>
        <begin position="113"/>
        <end position="133"/>
    </location>
</feature>
<proteinExistence type="predicted"/>
<accession>A0A8G1VMA3</accession>
<dbReference type="Proteomes" id="UP000249526">
    <property type="component" value="Unassembled WGS sequence"/>
</dbReference>
<feature type="compositionally biased region" description="Pro residues" evidence="1">
    <location>
        <begin position="156"/>
        <end position="176"/>
    </location>
</feature>
<feature type="compositionally biased region" description="Basic and acidic residues" evidence="1">
    <location>
        <begin position="177"/>
        <end position="196"/>
    </location>
</feature>
<gene>
    <name evidence="2" type="ORF">BO85DRAFT_306415</name>
</gene>
<protein>
    <submittedName>
        <fullName evidence="2">Uncharacterized protein</fullName>
    </submittedName>
</protein>
<feature type="region of interest" description="Disordered" evidence="1">
    <location>
        <begin position="56"/>
        <end position="196"/>
    </location>
</feature>
<feature type="compositionally biased region" description="Basic and acidic residues" evidence="1">
    <location>
        <begin position="18"/>
        <end position="28"/>
    </location>
</feature>
<feature type="compositionally biased region" description="Basic residues" evidence="1">
    <location>
        <begin position="66"/>
        <end position="77"/>
    </location>
</feature>
<dbReference type="EMBL" id="KZ825062">
    <property type="protein sequence ID" value="RAH57575.1"/>
    <property type="molecule type" value="Genomic_DNA"/>
</dbReference>
<keyword evidence="3" id="KW-1185">Reference proteome</keyword>